<evidence type="ECO:0000313" key="3">
    <source>
        <dbReference type="Proteomes" id="UP001194746"/>
    </source>
</evidence>
<sequence length="71" mass="7756">MLMSSGNSEMPSTPDDARGPLPGPRPFCGQQPLFRDERKRTLVTDEELPAFGPVFDPLWDPVVTKTAAING</sequence>
<name>A0AAD4CJP3_ASPNN</name>
<reference evidence="2" key="1">
    <citation type="journal article" date="2019" name="Beilstein J. Org. Chem.">
        <title>Nanangenines: drimane sesquiterpenoids as the dominant metabolite cohort of a novel Australian fungus, Aspergillus nanangensis.</title>
        <authorList>
            <person name="Lacey H.J."/>
            <person name="Gilchrist C.L.M."/>
            <person name="Crombie A."/>
            <person name="Kalaitzis J.A."/>
            <person name="Vuong D."/>
            <person name="Rutledge P.J."/>
            <person name="Turner P."/>
            <person name="Pitt J.I."/>
            <person name="Lacey E."/>
            <person name="Chooi Y.H."/>
            <person name="Piggott A.M."/>
        </authorList>
    </citation>
    <scope>NUCLEOTIDE SEQUENCE</scope>
    <source>
        <strain evidence="2">MST-FP2251</strain>
    </source>
</reference>
<keyword evidence="3" id="KW-1185">Reference proteome</keyword>
<proteinExistence type="predicted"/>
<gene>
    <name evidence="2" type="ORF">FE257_009639</name>
</gene>
<comment type="caution">
    <text evidence="2">The sequence shown here is derived from an EMBL/GenBank/DDBJ whole genome shotgun (WGS) entry which is preliminary data.</text>
</comment>
<evidence type="ECO:0000313" key="2">
    <source>
        <dbReference type="EMBL" id="KAF9887686.1"/>
    </source>
</evidence>
<evidence type="ECO:0000256" key="1">
    <source>
        <dbReference type="SAM" id="MobiDB-lite"/>
    </source>
</evidence>
<dbReference type="Proteomes" id="UP001194746">
    <property type="component" value="Unassembled WGS sequence"/>
</dbReference>
<feature type="region of interest" description="Disordered" evidence="1">
    <location>
        <begin position="1"/>
        <end position="33"/>
    </location>
</feature>
<accession>A0AAD4CJP3</accession>
<reference evidence="2" key="2">
    <citation type="submission" date="2020-02" db="EMBL/GenBank/DDBJ databases">
        <authorList>
            <person name="Gilchrist C.L.M."/>
            <person name="Chooi Y.-H."/>
        </authorList>
    </citation>
    <scope>NUCLEOTIDE SEQUENCE</scope>
    <source>
        <strain evidence="2">MST-FP2251</strain>
    </source>
</reference>
<feature type="compositionally biased region" description="Polar residues" evidence="1">
    <location>
        <begin position="1"/>
        <end position="11"/>
    </location>
</feature>
<dbReference type="AlphaFoldDB" id="A0AAD4CJP3"/>
<organism evidence="2 3">
    <name type="scientific">Aspergillus nanangensis</name>
    <dbReference type="NCBI Taxonomy" id="2582783"/>
    <lineage>
        <taxon>Eukaryota</taxon>
        <taxon>Fungi</taxon>
        <taxon>Dikarya</taxon>
        <taxon>Ascomycota</taxon>
        <taxon>Pezizomycotina</taxon>
        <taxon>Eurotiomycetes</taxon>
        <taxon>Eurotiomycetidae</taxon>
        <taxon>Eurotiales</taxon>
        <taxon>Aspergillaceae</taxon>
        <taxon>Aspergillus</taxon>
        <taxon>Aspergillus subgen. Circumdati</taxon>
    </lineage>
</organism>
<protein>
    <submittedName>
        <fullName evidence="2">Uncharacterized protein</fullName>
    </submittedName>
</protein>
<dbReference type="EMBL" id="VCAU01000057">
    <property type="protein sequence ID" value="KAF9887686.1"/>
    <property type="molecule type" value="Genomic_DNA"/>
</dbReference>